<dbReference type="Proteomes" id="UP000500953">
    <property type="component" value="Chromosome"/>
</dbReference>
<reference evidence="2 3" key="1">
    <citation type="journal article" date="2019" name="ACS Chem. Biol.">
        <title>Identification and Mobilization of a Cryptic Antibiotic Biosynthesis Gene Locus from a Human-Pathogenic Nocardia Isolate.</title>
        <authorList>
            <person name="Herisse M."/>
            <person name="Ishida K."/>
            <person name="Porter J.L."/>
            <person name="Howden B."/>
            <person name="Hertweck C."/>
            <person name="Stinear T.P."/>
            <person name="Pidot S.J."/>
        </authorList>
    </citation>
    <scope>NUCLEOTIDE SEQUENCE [LARGE SCALE GENOMIC DNA]</scope>
    <source>
        <strain evidence="2 3">AUSMDU00012715</strain>
    </source>
</reference>
<dbReference type="AlphaFoldDB" id="A0A6G9ZDU3"/>
<feature type="domain" description="UbiC transcription regulator-associated" evidence="1">
    <location>
        <begin position="34"/>
        <end position="102"/>
    </location>
</feature>
<organism evidence="2 3">
    <name type="scientific">Nocardia terpenica</name>
    <dbReference type="NCBI Taxonomy" id="455432"/>
    <lineage>
        <taxon>Bacteria</taxon>
        <taxon>Bacillati</taxon>
        <taxon>Actinomycetota</taxon>
        <taxon>Actinomycetes</taxon>
        <taxon>Mycobacteriales</taxon>
        <taxon>Nocardiaceae</taxon>
        <taxon>Nocardia</taxon>
    </lineage>
</organism>
<name>A0A6G9ZDU3_9NOCA</name>
<dbReference type="SUPFAM" id="SSF64288">
    <property type="entry name" value="Chorismate lyase-like"/>
    <property type="match status" value="1"/>
</dbReference>
<dbReference type="Gene3D" id="3.40.1410.10">
    <property type="entry name" value="Chorismate lyase-like"/>
    <property type="match status" value="1"/>
</dbReference>
<evidence type="ECO:0000313" key="2">
    <source>
        <dbReference type="EMBL" id="QIS23610.1"/>
    </source>
</evidence>
<protein>
    <submittedName>
        <fullName evidence="2">UTRA domain-containing protein</fullName>
    </submittedName>
</protein>
<sequence>MWMVARLGGARYPLVTDITSEWNVIGVRPRAAPGGIYDRLEEAGHGPLDWYEYVTARAATAHETQLLGLRAGVPVQRIIRTSTDPTGLICEVNAISLPADRVEIGYRIERDTPPHTQ</sequence>
<accession>A0A6G9ZDU3</accession>
<dbReference type="GO" id="GO:0006355">
    <property type="term" value="P:regulation of DNA-templated transcription"/>
    <property type="evidence" value="ECO:0007669"/>
    <property type="project" value="InterPro"/>
</dbReference>
<dbReference type="InterPro" id="IPR028978">
    <property type="entry name" value="Chorismate_lyase_/UTRA_dom_sf"/>
</dbReference>
<dbReference type="EMBL" id="CP046173">
    <property type="protein sequence ID" value="QIS23610.1"/>
    <property type="molecule type" value="Genomic_DNA"/>
</dbReference>
<dbReference type="InterPro" id="IPR011663">
    <property type="entry name" value="UTRA"/>
</dbReference>
<dbReference type="Pfam" id="PF07702">
    <property type="entry name" value="UTRA"/>
    <property type="match status" value="1"/>
</dbReference>
<dbReference type="GO" id="GO:0003677">
    <property type="term" value="F:DNA binding"/>
    <property type="evidence" value="ECO:0007669"/>
    <property type="project" value="InterPro"/>
</dbReference>
<gene>
    <name evidence="2" type="ORF">F6W96_40430</name>
</gene>
<evidence type="ECO:0000259" key="1">
    <source>
        <dbReference type="Pfam" id="PF07702"/>
    </source>
</evidence>
<evidence type="ECO:0000313" key="3">
    <source>
        <dbReference type="Proteomes" id="UP000500953"/>
    </source>
</evidence>
<proteinExistence type="predicted"/>